<dbReference type="Proteomes" id="UP001148838">
    <property type="component" value="Unassembled WGS sequence"/>
</dbReference>
<keyword evidence="2" id="KW-0378">Hydrolase</keyword>
<evidence type="ECO:0000313" key="3">
    <source>
        <dbReference type="EMBL" id="KAJ4426398.1"/>
    </source>
</evidence>
<name>A0ABQ8RXI3_PERAM</name>
<comment type="similarity">
    <text evidence="1">Belongs to the DNase II family.</text>
</comment>
<evidence type="ECO:0000313" key="4">
    <source>
        <dbReference type="Proteomes" id="UP001148838"/>
    </source>
</evidence>
<proteinExistence type="inferred from homology"/>
<organism evidence="3 4">
    <name type="scientific">Periplaneta americana</name>
    <name type="common">American cockroach</name>
    <name type="synonym">Blatta americana</name>
    <dbReference type="NCBI Taxonomy" id="6978"/>
    <lineage>
        <taxon>Eukaryota</taxon>
        <taxon>Metazoa</taxon>
        <taxon>Ecdysozoa</taxon>
        <taxon>Arthropoda</taxon>
        <taxon>Hexapoda</taxon>
        <taxon>Insecta</taxon>
        <taxon>Pterygota</taxon>
        <taxon>Neoptera</taxon>
        <taxon>Polyneoptera</taxon>
        <taxon>Dictyoptera</taxon>
        <taxon>Blattodea</taxon>
        <taxon>Blattoidea</taxon>
        <taxon>Blattidae</taxon>
        <taxon>Blattinae</taxon>
        <taxon>Periplaneta</taxon>
    </lineage>
</organism>
<dbReference type="PANTHER" id="PTHR10858:SF23">
    <property type="entry name" value="DEOXYRIBONUCLEASE II"/>
    <property type="match status" value="1"/>
</dbReference>
<gene>
    <name evidence="3" type="ORF">ANN_27212</name>
</gene>
<protein>
    <submittedName>
        <fullName evidence="3">Uncharacterized protein</fullName>
    </submittedName>
</protein>
<dbReference type="PANTHER" id="PTHR10858">
    <property type="entry name" value="DEOXYRIBONUCLEASE II"/>
    <property type="match status" value="1"/>
</dbReference>
<dbReference type="EMBL" id="JAJSOF020000040">
    <property type="protein sequence ID" value="KAJ4426398.1"/>
    <property type="molecule type" value="Genomic_DNA"/>
</dbReference>
<evidence type="ECO:0000256" key="2">
    <source>
        <dbReference type="ARBA" id="ARBA00022801"/>
    </source>
</evidence>
<dbReference type="Pfam" id="PF03265">
    <property type="entry name" value="DNase_II"/>
    <property type="match status" value="1"/>
</dbReference>
<reference evidence="3 4" key="1">
    <citation type="journal article" date="2022" name="Allergy">
        <title>Genome assembly and annotation of Periplaneta americana reveal a comprehensive cockroach allergen profile.</title>
        <authorList>
            <person name="Wang L."/>
            <person name="Xiong Q."/>
            <person name="Saelim N."/>
            <person name="Wang L."/>
            <person name="Nong W."/>
            <person name="Wan A.T."/>
            <person name="Shi M."/>
            <person name="Liu X."/>
            <person name="Cao Q."/>
            <person name="Hui J.H.L."/>
            <person name="Sookrung N."/>
            <person name="Leung T.F."/>
            <person name="Tungtrongchitr A."/>
            <person name="Tsui S.K.W."/>
        </authorList>
    </citation>
    <scope>NUCLEOTIDE SEQUENCE [LARGE SCALE GENOMIC DNA]</scope>
    <source>
        <strain evidence="3">PWHHKU_190912</strain>
    </source>
</reference>
<evidence type="ECO:0000256" key="1">
    <source>
        <dbReference type="ARBA" id="ARBA00007527"/>
    </source>
</evidence>
<accession>A0ABQ8RXI3</accession>
<keyword evidence="4" id="KW-1185">Reference proteome</keyword>
<dbReference type="InterPro" id="IPR004947">
    <property type="entry name" value="DNase_II"/>
</dbReference>
<comment type="caution">
    <text evidence="3">The sequence shown here is derived from an EMBL/GenBank/DDBJ whole genome shotgun (WGS) entry which is preliminary data.</text>
</comment>
<sequence>MYNDQPPNSSDSSELGHTKGVVISQEDGGIWLVHSVPHFPPAPRDAGGYSYPDTAFHYGQSFLCISLQASEMDLVGQLILFIFLLSY</sequence>